<dbReference type="Pfam" id="PF01163">
    <property type="entry name" value="RIO1"/>
    <property type="match status" value="1"/>
</dbReference>
<evidence type="ECO:0000256" key="9">
    <source>
        <dbReference type="ARBA" id="ARBA00022842"/>
    </source>
</evidence>
<reference evidence="13" key="1">
    <citation type="submission" date="2016-03" db="EMBL/GenBank/DDBJ databases">
        <authorList>
            <person name="Borrel G."/>
            <person name="Mccann A."/>
            <person name="O'Toole P.W."/>
        </authorList>
    </citation>
    <scope>NUCLEOTIDE SEQUENCE</scope>
    <source>
        <strain evidence="13">183</strain>
    </source>
</reference>
<dbReference type="InterPro" id="IPR000687">
    <property type="entry name" value="RIO_kinase"/>
</dbReference>
<keyword evidence="7 13" id="KW-0418">Kinase</keyword>
<dbReference type="InterPro" id="IPR018934">
    <property type="entry name" value="RIO_dom"/>
</dbReference>
<evidence type="ECO:0000256" key="4">
    <source>
        <dbReference type="ARBA" id="ARBA00022679"/>
    </source>
</evidence>
<dbReference type="SMART" id="SM00090">
    <property type="entry name" value="RIO"/>
    <property type="match status" value="1"/>
</dbReference>
<organism evidence="13 14">
    <name type="scientific">Candidatus Methanomassiliicoccus intestinalis</name>
    <dbReference type="NCBI Taxonomy" id="1406512"/>
    <lineage>
        <taxon>Archaea</taxon>
        <taxon>Methanobacteriati</taxon>
        <taxon>Thermoplasmatota</taxon>
        <taxon>Thermoplasmata</taxon>
        <taxon>Methanomassiliicoccales</taxon>
        <taxon>Methanomassiliicoccaceae</taxon>
        <taxon>Methanomassiliicoccus</taxon>
    </lineage>
</organism>
<proteinExistence type="inferred from homology"/>
<dbReference type="InterPro" id="IPR000719">
    <property type="entry name" value="Prot_kinase_dom"/>
</dbReference>
<dbReference type="GO" id="GO:0004674">
    <property type="term" value="F:protein serine/threonine kinase activity"/>
    <property type="evidence" value="ECO:0007669"/>
    <property type="project" value="UniProtKB-KW"/>
</dbReference>
<evidence type="ECO:0000259" key="12">
    <source>
        <dbReference type="PROSITE" id="PS50011"/>
    </source>
</evidence>
<accession>A0A8J8PGV1</accession>
<dbReference type="InterPro" id="IPR011009">
    <property type="entry name" value="Kinase-like_dom_sf"/>
</dbReference>
<dbReference type="EMBL" id="LVVT01000014">
    <property type="protein sequence ID" value="TQS82823.1"/>
    <property type="molecule type" value="Genomic_DNA"/>
</dbReference>
<gene>
    <name evidence="13" type="ORF">A3207_02425</name>
</gene>
<evidence type="ECO:0000256" key="3">
    <source>
        <dbReference type="ARBA" id="ARBA00022527"/>
    </source>
</evidence>
<evidence type="ECO:0000256" key="7">
    <source>
        <dbReference type="ARBA" id="ARBA00022777"/>
    </source>
</evidence>
<keyword evidence="5" id="KW-0479">Metal-binding</keyword>
<keyword evidence="8" id="KW-0067">ATP-binding</keyword>
<evidence type="ECO:0000313" key="13">
    <source>
        <dbReference type="EMBL" id="TQS82823.1"/>
    </source>
</evidence>
<dbReference type="SUPFAM" id="SSF56112">
    <property type="entry name" value="Protein kinase-like (PK-like)"/>
    <property type="match status" value="1"/>
</dbReference>
<keyword evidence="9" id="KW-0460">Magnesium</keyword>
<evidence type="ECO:0000256" key="10">
    <source>
        <dbReference type="ARBA" id="ARBA00047899"/>
    </source>
</evidence>
<evidence type="ECO:0000256" key="1">
    <source>
        <dbReference type="ARBA" id="ARBA00009196"/>
    </source>
</evidence>
<comment type="catalytic activity">
    <reaction evidence="11">
        <text>L-seryl-[protein] + ATP = O-phospho-L-seryl-[protein] + ADP + H(+)</text>
        <dbReference type="Rhea" id="RHEA:17989"/>
        <dbReference type="Rhea" id="RHEA-COMP:9863"/>
        <dbReference type="Rhea" id="RHEA-COMP:11604"/>
        <dbReference type="ChEBI" id="CHEBI:15378"/>
        <dbReference type="ChEBI" id="CHEBI:29999"/>
        <dbReference type="ChEBI" id="CHEBI:30616"/>
        <dbReference type="ChEBI" id="CHEBI:83421"/>
        <dbReference type="ChEBI" id="CHEBI:456216"/>
        <dbReference type="EC" id="2.7.11.1"/>
    </reaction>
</comment>
<comment type="similarity">
    <text evidence="1">Belongs to the protein kinase superfamily. RIO-type Ser/Thr kinase family.</text>
</comment>
<dbReference type="CDD" id="cd05145">
    <property type="entry name" value="RIO1_like"/>
    <property type="match status" value="1"/>
</dbReference>
<evidence type="ECO:0000313" key="14">
    <source>
        <dbReference type="Proteomes" id="UP000752814"/>
    </source>
</evidence>
<dbReference type="Gene3D" id="1.10.510.10">
    <property type="entry name" value="Transferase(Phosphotransferase) domain 1"/>
    <property type="match status" value="1"/>
</dbReference>
<dbReference type="Proteomes" id="UP000752814">
    <property type="component" value="Unassembled WGS sequence"/>
</dbReference>
<keyword evidence="3 13" id="KW-0723">Serine/threonine-protein kinase</keyword>
<dbReference type="EC" id="2.7.11.1" evidence="2"/>
<dbReference type="InterPro" id="IPR051272">
    <property type="entry name" value="RIO-type_Ser/Thr_kinase"/>
</dbReference>
<dbReference type="Gene3D" id="3.30.200.20">
    <property type="entry name" value="Phosphorylase Kinase, domain 1"/>
    <property type="match status" value="1"/>
</dbReference>
<dbReference type="InterPro" id="IPR018935">
    <property type="entry name" value="RIO_kinase_CS"/>
</dbReference>
<evidence type="ECO:0000256" key="11">
    <source>
        <dbReference type="ARBA" id="ARBA00048679"/>
    </source>
</evidence>
<dbReference type="RefSeq" id="WP_400203962.1">
    <property type="nucleotide sequence ID" value="NZ_CAYAYE010000002.1"/>
</dbReference>
<keyword evidence="4" id="KW-0808">Transferase</keyword>
<dbReference type="GO" id="GO:0046872">
    <property type="term" value="F:metal ion binding"/>
    <property type="evidence" value="ECO:0007669"/>
    <property type="project" value="UniProtKB-KW"/>
</dbReference>
<dbReference type="PROSITE" id="PS50011">
    <property type="entry name" value="PROTEIN_KINASE_DOM"/>
    <property type="match status" value="1"/>
</dbReference>
<sequence length="258" mass="29673">MPEKEAYAQLEHKLMALRENSRTGDERKTLDEVFDHETVMGIYKLMTSKIIESVLFPISTGKEGNVFACENLQGKLLALKIYRTSNSTFNRINKYIEGDKRFLGISGSKRKVMAAWASKEFRNLQRMHEARVNVPEPIKFHRNMVVMEYIGSKTAPAPTLRQVALDDPSKVYKNIIDNISLMYQKAGLVHADLSEYNILYYKRKPVIIDVGQAVLTDHLNSKDFLERDVKNINRYFRSLDVDIEDSDHIINNIMGIKG</sequence>
<name>A0A8J8PGV1_9ARCH</name>
<dbReference type="AlphaFoldDB" id="A0A8J8PGV1"/>
<evidence type="ECO:0000256" key="6">
    <source>
        <dbReference type="ARBA" id="ARBA00022741"/>
    </source>
</evidence>
<evidence type="ECO:0000256" key="2">
    <source>
        <dbReference type="ARBA" id="ARBA00012513"/>
    </source>
</evidence>
<evidence type="ECO:0000256" key="5">
    <source>
        <dbReference type="ARBA" id="ARBA00022723"/>
    </source>
</evidence>
<feature type="domain" description="Protein kinase" evidence="12">
    <location>
        <begin position="52"/>
        <end position="258"/>
    </location>
</feature>
<keyword evidence="6" id="KW-0547">Nucleotide-binding</keyword>
<comment type="caution">
    <text evidence="13">The sequence shown here is derived from an EMBL/GenBank/DDBJ whole genome shotgun (WGS) entry which is preliminary data.</text>
</comment>
<evidence type="ECO:0000256" key="8">
    <source>
        <dbReference type="ARBA" id="ARBA00022840"/>
    </source>
</evidence>
<protein>
    <recommendedName>
        <fullName evidence="2">non-specific serine/threonine protein kinase</fullName>
        <ecNumber evidence="2">2.7.11.1</ecNumber>
    </recommendedName>
</protein>
<comment type="catalytic activity">
    <reaction evidence="10">
        <text>L-threonyl-[protein] + ATP = O-phospho-L-threonyl-[protein] + ADP + H(+)</text>
        <dbReference type="Rhea" id="RHEA:46608"/>
        <dbReference type="Rhea" id="RHEA-COMP:11060"/>
        <dbReference type="Rhea" id="RHEA-COMP:11605"/>
        <dbReference type="ChEBI" id="CHEBI:15378"/>
        <dbReference type="ChEBI" id="CHEBI:30013"/>
        <dbReference type="ChEBI" id="CHEBI:30616"/>
        <dbReference type="ChEBI" id="CHEBI:61977"/>
        <dbReference type="ChEBI" id="CHEBI:456216"/>
        <dbReference type="EC" id="2.7.11.1"/>
    </reaction>
</comment>
<dbReference type="PROSITE" id="PS01245">
    <property type="entry name" value="RIO1"/>
    <property type="match status" value="1"/>
</dbReference>
<dbReference type="GO" id="GO:0005524">
    <property type="term" value="F:ATP binding"/>
    <property type="evidence" value="ECO:0007669"/>
    <property type="project" value="UniProtKB-KW"/>
</dbReference>
<dbReference type="PANTHER" id="PTHR45723">
    <property type="entry name" value="SERINE/THREONINE-PROTEIN KINASE RIO1"/>
    <property type="match status" value="1"/>
</dbReference>